<dbReference type="KEGG" id="soe:110782560"/>
<dbReference type="Pfam" id="PF17778">
    <property type="entry name" value="WHD_BLACT"/>
    <property type="match status" value="1"/>
</dbReference>
<evidence type="ECO:0000259" key="1">
    <source>
        <dbReference type="SMART" id="SM00849"/>
    </source>
</evidence>
<protein>
    <submittedName>
        <fullName evidence="3">Uncharacterized protein isoform X1</fullName>
    </submittedName>
</protein>
<evidence type="ECO:0000313" key="3">
    <source>
        <dbReference type="RefSeq" id="XP_021842416.2"/>
    </source>
</evidence>
<dbReference type="Pfam" id="PF00753">
    <property type="entry name" value="Lactamase_B"/>
    <property type="match status" value="1"/>
</dbReference>
<dbReference type="InterPro" id="IPR041516">
    <property type="entry name" value="LACTB2_WH"/>
</dbReference>
<reference evidence="2" key="1">
    <citation type="journal article" date="2021" name="Nat. Commun.">
        <title>Genomic analyses provide insights into spinach domestication and the genetic basis of agronomic traits.</title>
        <authorList>
            <person name="Cai X."/>
            <person name="Sun X."/>
            <person name="Xu C."/>
            <person name="Sun H."/>
            <person name="Wang X."/>
            <person name="Ge C."/>
            <person name="Zhang Z."/>
            <person name="Wang Q."/>
            <person name="Fei Z."/>
            <person name="Jiao C."/>
            <person name="Wang Q."/>
        </authorList>
    </citation>
    <scope>NUCLEOTIDE SEQUENCE [LARGE SCALE GENOMIC DNA]</scope>
    <source>
        <strain evidence="2">cv. Varoflay</strain>
    </source>
</reference>
<dbReference type="PANTHER" id="PTHR23131:SF0">
    <property type="entry name" value="ENDORIBONUCLEASE LACTB2"/>
    <property type="match status" value="1"/>
</dbReference>
<reference evidence="3" key="2">
    <citation type="submission" date="2025-08" db="UniProtKB">
        <authorList>
            <consortium name="RefSeq"/>
        </authorList>
    </citation>
    <scope>IDENTIFICATION</scope>
    <source>
        <tissue evidence="3">Leaf</tissue>
    </source>
</reference>
<dbReference type="InterPro" id="IPR036388">
    <property type="entry name" value="WH-like_DNA-bd_sf"/>
</dbReference>
<dbReference type="Proteomes" id="UP000813463">
    <property type="component" value="Chromosome 3"/>
</dbReference>
<dbReference type="InterPro" id="IPR001279">
    <property type="entry name" value="Metallo-B-lactamas"/>
</dbReference>
<gene>
    <name evidence="3" type="primary">LOC110782560</name>
</gene>
<dbReference type="PANTHER" id="PTHR23131">
    <property type="entry name" value="ENDORIBONUCLEASE LACTB2"/>
    <property type="match status" value="1"/>
</dbReference>
<dbReference type="RefSeq" id="XP_021842416.2">
    <property type="nucleotide sequence ID" value="XM_021986724.2"/>
</dbReference>
<accession>A0A9R0I4C2</accession>
<organism evidence="2 3">
    <name type="scientific">Spinacia oleracea</name>
    <name type="common">Spinach</name>
    <dbReference type="NCBI Taxonomy" id="3562"/>
    <lineage>
        <taxon>Eukaryota</taxon>
        <taxon>Viridiplantae</taxon>
        <taxon>Streptophyta</taxon>
        <taxon>Embryophyta</taxon>
        <taxon>Tracheophyta</taxon>
        <taxon>Spermatophyta</taxon>
        <taxon>Magnoliopsida</taxon>
        <taxon>eudicotyledons</taxon>
        <taxon>Gunneridae</taxon>
        <taxon>Pentapetalae</taxon>
        <taxon>Caryophyllales</taxon>
        <taxon>Chenopodiaceae</taxon>
        <taxon>Chenopodioideae</taxon>
        <taxon>Anserineae</taxon>
        <taxon>Spinacia</taxon>
    </lineage>
</organism>
<dbReference type="Gene3D" id="1.10.10.10">
    <property type="entry name" value="Winged helix-like DNA-binding domain superfamily/Winged helix DNA-binding domain"/>
    <property type="match status" value="1"/>
</dbReference>
<dbReference type="GeneID" id="110782560"/>
<dbReference type="SMART" id="SM00849">
    <property type="entry name" value="Lactamase_B"/>
    <property type="match status" value="1"/>
</dbReference>
<keyword evidence="2" id="KW-1185">Reference proteome</keyword>
<dbReference type="GO" id="GO:0009536">
    <property type="term" value="C:plastid"/>
    <property type="evidence" value="ECO:0007669"/>
    <property type="project" value="TreeGrafter"/>
</dbReference>
<dbReference type="SUPFAM" id="SSF56281">
    <property type="entry name" value="Metallo-hydrolase/oxidoreductase"/>
    <property type="match status" value="1"/>
</dbReference>
<sequence>MSMYKLAVIIRNPSNEDEFLVAKQIRPPKFDIEEYDSYIDSDLWDIPSVQLSILHAESEIQVEGAELYSDKVDLSKFDLALGLNQVSDQVGIERLVEGRWRFWKFVEEPEFGPRPSIHTVFITGHFASDDDSSCDVACQWISWSKCSSWLSEVTQDSYRIGPLVVNGLLHDSGYSKWDVPRGLHYQEYPLGVILVPMGSRTGKPFSTTNLVVIAPQIVDNRESNKDFIAYGDALIVDPGCRFQFHQELADIVTALPRKLVVFVTHHHPDHVDGLSVIQKCNPDAILLAHENTMRRIGKDDWSLGYTSVAGGDIIYVGGQRLQAIFAPGHTDGHMALLHINTHTLIVGDHCVGQGSAVLDAFSGGNMGDYFHTTYKFLELSPNTLIPMHGRVNLWPKHMLCRYLKNRRDRESSILKTIENGGTTLFDLVSTIYKEVDRGLWFVAASNVKLHVEHLAQQHKLPEAMSLTRFHGTCGLHFTINCICAYTSDWISSKIMKIRRPKLIVPVVVACFAALYCVKNMTT</sequence>
<proteinExistence type="predicted"/>
<dbReference type="InterPro" id="IPR036866">
    <property type="entry name" value="RibonucZ/Hydroxyglut_hydro"/>
</dbReference>
<dbReference type="AlphaFoldDB" id="A0A9R0I4C2"/>
<dbReference type="InterPro" id="IPR050662">
    <property type="entry name" value="Sec-metab_biosynth-thioest"/>
</dbReference>
<dbReference type="Gene3D" id="3.60.15.10">
    <property type="entry name" value="Ribonuclease Z/Hydroxyacylglutathione hydrolase-like"/>
    <property type="match status" value="1"/>
</dbReference>
<evidence type="ECO:0000313" key="2">
    <source>
        <dbReference type="Proteomes" id="UP000813463"/>
    </source>
</evidence>
<feature type="domain" description="Metallo-beta-lactamase" evidence="1">
    <location>
        <begin position="224"/>
        <end position="388"/>
    </location>
</feature>
<name>A0A9R0I4C2_SPIOL</name>